<feature type="transmembrane region" description="Helical" evidence="1">
    <location>
        <begin position="78"/>
        <end position="98"/>
    </location>
</feature>
<protein>
    <submittedName>
        <fullName evidence="3">Uncharacterized protein LOC109131412</fullName>
    </submittedName>
</protein>
<keyword evidence="1" id="KW-0472">Membrane</keyword>
<evidence type="ECO:0000313" key="2">
    <source>
        <dbReference type="Proteomes" id="UP000694864"/>
    </source>
</evidence>
<sequence>MEDGAVEIQREEQRVRRREEIRRLTVRLFVAVALVLINGVCKRAAGFDESSDPNKGTENRDAAFYWASKLNRIAHNSFILEISYIFISLPWLELAPWIPMRSQRQLESNILFSLGFTS</sequence>
<reference evidence="2" key="1">
    <citation type="journal article" date="2014" name="Nat. Commun.">
        <title>The emerging biofuel crop Camelina sativa retains a highly undifferentiated hexaploid genome structure.</title>
        <authorList>
            <person name="Kagale S."/>
            <person name="Koh C."/>
            <person name="Nixon J."/>
            <person name="Bollina V."/>
            <person name="Clarke W.E."/>
            <person name="Tuteja R."/>
            <person name="Spillane C."/>
            <person name="Robinson S.J."/>
            <person name="Links M.G."/>
            <person name="Clarke C."/>
            <person name="Higgins E.E."/>
            <person name="Huebert T."/>
            <person name="Sharpe A.G."/>
            <person name="Parkin I.A."/>
        </authorList>
    </citation>
    <scope>NUCLEOTIDE SEQUENCE [LARGE SCALE GENOMIC DNA]</scope>
    <source>
        <strain evidence="2">cv. DH55</strain>
    </source>
</reference>
<gene>
    <name evidence="3" type="primary">LOC109131412</name>
</gene>
<dbReference type="Proteomes" id="UP000694864">
    <property type="component" value="Chromosome 3"/>
</dbReference>
<reference evidence="3" key="2">
    <citation type="submission" date="2025-08" db="UniProtKB">
        <authorList>
            <consortium name="RefSeq"/>
        </authorList>
    </citation>
    <scope>IDENTIFICATION</scope>
    <source>
        <tissue evidence="3">Leaf</tissue>
    </source>
</reference>
<evidence type="ECO:0000256" key="1">
    <source>
        <dbReference type="SAM" id="Phobius"/>
    </source>
</evidence>
<name>A0ABM1RG01_CAMSA</name>
<accession>A0ABM1RG01</accession>
<organism evidence="2 3">
    <name type="scientific">Camelina sativa</name>
    <name type="common">False flax</name>
    <name type="synonym">Myagrum sativum</name>
    <dbReference type="NCBI Taxonomy" id="90675"/>
    <lineage>
        <taxon>Eukaryota</taxon>
        <taxon>Viridiplantae</taxon>
        <taxon>Streptophyta</taxon>
        <taxon>Embryophyta</taxon>
        <taxon>Tracheophyta</taxon>
        <taxon>Spermatophyta</taxon>
        <taxon>Magnoliopsida</taxon>
        <taxon>eudicotyledons</taxon>
        <taxon>Gunneridae</taxon>
        <taxon>Pentapetalae</taxon>
        <taxon>rosids</taxon>
        <taxon>malvids</taxon>
        <taxon>Brassicales</taxon>
        <taxon>Brassicaceae</taxon>
        <taxon>Camelineae</taxon>
        <taxon>Camelina</taxon>
    </lineage>
</organism>
<keyword evidence="2" id="KW-1185">Reference proteome</keyword>
<feature type="transmembrane region" description="Helical" evidence="1">
    <location>
        <begin position="24"/>
        <end position="45"/>
    </location>
</feature>
<keyword evidence="1" id="KW-0812">Transmembrane</keyword>
<proteinExistence type="predicted"/>
<dbReference type="GeneID" id="109131412"/>
<dbReference type="RefSeq" id="XP_019097939.1">
    <property type="nucleotide sequence ID" value="XM_019242394.1"/>
</dbReference>
<keyword evidence="1" id="KW-1133">Transmembrane helix</keyword>
<evidence type="ECO:0000313" key="3">
    <source>
        <dbReference type="RefSeq" id="XP_019097939.1"/>
    </source>
</evidence>